<evidence type="ECO:0000313" key="5">
    <source>
        <dbReference type="Proteomes" id="UP000021315"/>
    </source>
</evidence>
<dbReference type="InterPro" id="IPR014819">
    <property type="entry name" value="PriCT_2"/>
</dbReference>
<dbReference type="GO" id="GO:0016817">
    <property type="term" value="F:hydrolase activity, acting on acid anhydrides"/>
    <property type="evidence" value="ECO:0007669"/>
    <property type="project" value="InterPro"/>
</dbReference>
<dbReference type="Pfam" id="PF08707">
    <property type="entry name" value="PriCT_2"/>
    <property type="match status" value="1"/>
</dbReference>
<feature type="region of interest" description="Disordered" evidence="1">
    <location>
        <begin position="688"/>
        <end position="716"/>
    </location>
</feature>
<keyword evidence="3" id="KW-0808">Transferase</keyword>
<dbReference type="RefSeq" id="WP_138678024.1">
    <property type="nucleotide sequence ID" value="NZ_JDST02000049.1"/>
</dbReference>
<dbReference type="EMBL" id="JDST02000049">
    <property type="protein sequence ID" value="KFB76644.1"/>
    <property type="molecule type" value="Genomic_DNA"/>
</dbReference>
<dbReference type="GO" id="GO:0016779">
    <property type="term" value="F:nucleotidyltransferase activity"/>
    <property type="evidence" value="ECO:0007669"/>
    <property type="project" value="UniProtKB-KW"/>
</dbReference>
<dbReference type="EC" id="2.7.7.-" evidence="3"/>
<proteinExistence type="predicted"/>
<gene>
    <name evidence="3" type="primary">traC_2</name>
    <name evidence="3" type="ORF">AW06_002284</name>
    <name evidence="4" type="ORF">HWD57_16545</name>
</gene>
<evidence type="ECO:0000313" key="4">
    <source>
        <dbReference type="EMBL" id="QLH51228.1"/>
    </source>
</evidence>
<evidence type="ECO:0000313" key="3">
    <source>
        <dbReference type="EMBL" id="KFB76644.1"/>
    </source>
</evidence>
<feature type="compositionally biased region" description="Basic and acidic residues" evidence="1">
    <location>
        <begin position="99"/>
        <end position="108"/>
    </location>
</feature>
<evidence type="ECO:0000259" key="2">
    <source>
        <dbReference type="Pfam" id="PF08707"/>
    </source>
</evidence>
<dbReference type="KEGG" id="acog:HWD57_16545"/>
<protein>
    <submittedName>
        <fullName evidence="4">AAA family ATPase</fullName>
    </submittedName>
    <submittedName>
        <fullName evidence="3">DNA primase TraC</fullName>
        <ecNumber evidence="3">2.7.7.-</ecNumber>
    </submittedName>
</protein>
<keyword evidence="3" id="KW-0548">Nucleotidyltransferase</keyword>
<name>A0A080MHE0_9PROT</name>
<dbReference type="STRING" id="1453999.AW06_002284"/>
<evidence type="ECO:0000313" key="6">
    <source>
        <dbReference type="Proteomes" id="UP000509684"/>
    </source>
</evidence>
<dbReference type="EMBL" id="CP058708">
    <property type="protein sequence ID" value="QLH51228.1"/>
    <property type="molecule type" value="Genomic_DNA"/>
</dbReference>
<feature type="domain" description="Primase C-terminal 2" evidence="2">
    <location>
        <begin position="12"/>
        <end position="81"/>
    </location>
</feature>
<dbReference type="SUPFAM" id="SSF52540">
    <property type="entry name" value="P-loop containing nucleoside triphosphate hydrolases"/>
    <property type="match status" value="1"/>
</dbReference>
<reference evidence="4 6" key="2">
    <citation type="journal article" date="2019" name="Microbiome">
        <title>Annotated bacterial chromosomes from frame-shift-corrected long-read metagenomic data.</title>
        <authorList>
            <person name="Arumugam K."/>
            <person name="Bagci C."/>
            <person name="Bessarab I."/>
            <person name="Beier S."/>
            <person name="Buchfink B."/>
            <person name="Gorska A."/>
            <person name="Qiu G."/>
            <person name="Huson D.H."/>
            <person name="Williams R.B.H."/>
        </authorList>
    </citation>
    <scope>NUCLEOTIDE SEQUENCE [LARGE SCALE GENOMIC DNA]</scope>
    <source>
        <strain evidence="4">SSA1</strain>
    </source>
</reference>
<feature type="region of interest" description="Disordered" evidence="1">
    <location>
        <begin position="88"/>
        <end position="116"/>
    </location>
</feature>
<reference evidence="4" key="3">
    <citation type="submission" date="2020-06" db="EMBL/GenBank/DDBJ databases">
        <authorList>
            <person name="Arumugam K."/>
            <person name="Besarab I."/>
            <person name="Haryono M."/>
            <person name="Bagci C."/>
            <person name="Beier S."/>
            <person name="Buchfink B."/>
            <person name="Gorska A."/>
            <person name="Qiu G."/>
            <person name="Huson D.H."/>
            <person name="Williams R.B."/>
        </authorList>
    </citation>
    <scope>NUCLEOTIDE SEQUENCE</scope>
    <source>
        <strain evidence="4">SSA1</strain>
    </source>
</reference>
<organism evidence="3 5">
    <name type="scientific">Candidatus Accumulibacter cognatus</name>
    <dbReference type="NCBI Taxonomy" id="2954383"/>
    <lineage>
        <taxon>Bacteria</taxon>
        <taxon>Pseudomonadati</taxon>
        <taxon>Pseudomonadota</taxon>
        <taxon>Betaproteobacteria</taxon>
        <taxon>Candidatus Accumulibacter</taxon>
    </lineage>
</organism>
<reference evidence="3 5" key="1">
    <citation type="submission" date="2014-02" db="EMBL/GenBank/DDBJ databases">
        <title>Expanding our view of genomic diversity in Candidatus Accumulibacter clades.</title>
        <authorList>
            <person name="Skennerton C.T."/>
            <person name="Barr J.J."/>
            <person name="Slater F.R."/>
            <person name="Bond P.L."/>
            <person name="Tyson G.W."/>
        </authorList>
    </citation>
    <scope>NUCLEOTIDE SEQUENCE [LARGE SCALE GENOMIC DNA]</scope>
    <source>
        <strain evidence="5">SK-02</strain>
    </source>
</reference>
<evidence type="ECO:0000256" key="1">
    <source>
        <dbReference type="SAM" id="MobiDB-lite"/>
    </source>
</evidence>
<dbReference type="Proteomes" id="UP000509684">
    <property type="component" value="Chromosome"/>
</dbReference>
<accession>A0A7D5NF51</accession>
<dbReference type="Proteomes" id="UP000021315">
    <property type="component" value="Unassembled WGS sequence"/>
</dbReference>
<sequence>MRDAFAEIERARAALWSIDAGTDRETWVKIAMAAKSAGLDFDTWHEWSATAGNYKNEADCRSVWQSIKPGPVGEGSLFHAARAAGWSDDEGAPAVRPQSHQERPKQPEATKPPPYDPRVLWDACVPATAEQPYVIKKLGLPDGLRVYRGSMTISGKPCNGALVLPCRTLDGDLASLQFIMPDGKKLFLPCRKLPHDGCLIIGGPIREGCPVYVGEGVGQAWSAHQATRAPAVCCFGIGRMAGVAKALHERYPAARLVLVADAGKENQCAAIAKDVHGACVEMPEGSPSNFDLNDFHQAHDLKPVAALLERVKAPTSRFKLSERTADRLFIGEPPPVNWLVRRIFPLGVCCLVASPPNVGKSFLSLELAAKMAGWPGPDSDYSFGAEVAAHGRAVYVSAEDDEPEIHRRLWSLCNGRMPDRLHVLSLPDVGHFGIIEVDRVTKEYRPTEAWRDLVAEIRELPDVKLILLDTLQALTTGDTNTVEATQPLMNECTALASATGACVMLLHHVAKGSTKEIRTALDALECIRGSGAIIGSARAAYVMWPPADGGKAICDVLGEQYQEGKVAHGILAKKYGDGRRDRSVFVRDERGILRDRTKQYTALSGAADDSEALRDGLATGIREQWQAGASFAASNGSNGLHARRFELPEMFHDKPRAWFDKTIALLLAEARIKRMPYQGGKRYCPPEAAAAIPKHAPTEAENDAPEAEESAPEEAA</sequence>
<keyword evidence="5" id="KW-1185">Reference proteome</keyword>
<dbReference type="Pfam" id="PF13481">
    <property type="entry name" value="AAA_25"/>
    <property type="match status" value="1"/>
</dbReference>
<dbReference type="Gene3D" id="3.40.50.300">
    <property type="entry name" value="P-loop containing nucleotide triphosphate hydrolases"/>
    <property type="match status" value="1"/>
</dbReference>
<dbReference type="InterPro" id="IPR027417">
    <property type="entry name" value="P-loop_NTPase"/>
</dbReference>
<feature type="compositionally biased region" description="Acidic residues" evidence="1">
    <location>
        <begin position="700"/>
        <end position="716"/>
    </location>
</feature>
<accession>A0A080MHE0</accession>
<dbReference type="AlphaFoldDB" id="A0A080MHE0"/>